<protein>
    <submittedName>
        <fullName evidence="2">Uncharacterized protein</fullName>
    </submittedName>
</protein>
<dbReference type="HOGENOM" id="CLU_472536_0_0_1"/>
<feature type="compositionally biased region" description="Low complexity" evidence="1">
    <location>
        <begin position="128"/>
        <end position="144"/>
    </location>
</feature>
<accession>A0A0D2D788</accession>
<keyword evidence="3" id="KW-1185">Reference proteome</keyword>
<feature type="compositionally biased region" description="Polar residues" evidence="1">
    <location>
        <begin position="63"/>
        <end position="79"/>
    </location>
</feature>
<dbReference type="GeneID" id="25324638"/>
<reference evidence="2 3" key="1">
    <citation type="submission" date="2015-01" db="EMBL/GenBank/DDBJ databases">
        <title>The Genome Sequence of Exophiala xenobiotica CBS118157.</title>
        <authorList>
            <consortium name="The Broad Institute Genomics Platform"/>
            <person name="Cuomo C."/>
            <person name="de Hoog S."/>
            <person name="Gorbushina A."/>
            <person name="Stielow B."/>
            <person name="Teixiera M."/>
            <person name="Abouelleil A."/>
            <person name="Chapman S.B."/>
            <person name="Priest M."/>
            <person name="Young S.K."/>
            <person name="Wortman J."/>
            <person name="Nusbaum C."/>
            <person name="Birren B."/>
        </authorList>
    </citation>
    <scope>NUCLEOTIDE SEQUENCE [LARGE SCALE GENOMIC DNA]</scope>
    <source>
        <strain evidence="2 3">CBS 118157</strain>
    </source>
</reference>
<dbReference type="EMBL" id="KN847318">
    <property type="protein sequence ID" value="KIW58187.1"/>
    <property type="molecule type" value="Genomic_DNA"/>
</dbReference>
<dbReference type="STRING" id="348802.A0A0D2D788"/>
<evidence type="ECO:0000256" key="1">
    <source>
        <dbReference type="SAM" id="MobiDB-lite"/>
    </source>
</evidence>
<dbReference type="AlphaFoldDB" id="A0A0D2D788"/>
<proteinExistence type="predicted"/>
<dbReference type="Proteomes" id="UP000054342">
    <property type="component" value="Unassembled WGS sequence"/>
</dbReference>
<name>A0A0D2D788_9EURO</name>
<feature type="region of interest" description="Disordered" evidence="1">
    <location>
        <begin position="1"/>
        <end position="260"/>
    </location>
</feature>
<dbReference type="OrthoDB" id="4121304at2759"/>
<evidence type="ECO:0000313" key="2">
    <source>
        <dbReference type="EMBL" id="KIW58187.1"/>
    </source>
</evidence>
<feature type="compositionally biased region" description="Low complexity" evidence="1">
    <location>
        <begin position="216"/>
        <end position="239"/>
    </location>
</feature>
<organism evidence="2 3">
    <name type="scientific">Exophiala xenobiotica</name>
    <dbReference type="NCBI Taxonomy" id="348802"/>
    <lineage>
        <taxon>Eukaryota</taxon>
        <taxon>Fungi</taxon>
        <taxon>Dikarya</taxon>
        <taxon>Ascomycota</taxon>
        <taxon>Pezizomycotina</taxon>
        <taxon>Eurotiomycetes</taxon>
        <taxon>Chaetothyriomycetidae</taxon>
        <taxon>Chaetothyriales</taxon>
        <taxon>Herpotrichiellaceae</taxon>
        <taxon>Exophiala</taxon>
    </lineage>
</organism>
<gene>
    <name evidence="2" type="ORF">PV05_02730</name>
</gene>
<dbReference type="RefSeq" id="XP_013318771.1">
    <property type="nucleotide sequence ID" value="XM_013463317.1"/>
</dbReference>
<evidence type="ECO:0000313" key="3">
    <source>
        <dbReference type="Proteomes" id="UP000054342"/>
    </source>
</evidence>
<feature type="compositionally biased region" description="Low complexity" evidence="1">
    <location>
        <begin position="167"/>
        <end position="191"/>
    </location>
</feature>
<feature type="region of interest" description="Disordered" evidence="1">
    <location>
        <begin position="360"/>
        <end position="382"/>
    </location>
</feature>
<sequence>MPIPVPSRSPSKAGKPAARPDLSIRNVPNRLPQPVNTNQAPAKLARESSKAHYGNGTRESDSPETPETSRPTSAASKASSIEPRSKLARSASKRVQHNANSNGTRETAEQATRPGVSAGTRAISKQPTTHFRSHSTTTTTNNSRKIGVKASTSTSATPALGLAIPHSAATNATEAASTRSLSRTQSSSIARPKPERGGPTSGHPHISGLARPKAKPAVSTTASASRSATPSSASSTTPSFAKPDFNTYKQHFSPKKGPVIRHHSTVTKPEIHPPSLRQDIIPANGSSGDITRLRDELLQLTLLHDKAASTLRNYQDSVDVQIRDGREDVETRLTTLTALERALQIKVNAYALKGWLEGTSAGEGKGASSSTPRQAESEHPCGTVSKTHDGLLILAHVANELTNVVREDGALDSVTEEFDRWRLSAMSMSETSKGDGNEPGNEVHFLTPLDPSWAATLSSIESRVQACRDLLADLLAPLTDDELESCIGVLIKRLFQLAEQVLQEIGICRVVEGLILQRKQELVSKALTKALSVADAETLHERSVGFARDRERKGIWEILEDD</sequence>